<dbReference type="InterPro" id="IPR025558">
    <property type="entry name" value="DUF4283"/>
</dbReference>
<keyword evidence="5" id="KW-1185">Reference proteome</keyword>
<dbReference type="PANTHER" id="PTHR31286:SF167">
    <property type="entry name" value="OS09G0268800 PROTEIN"/>
    <property type="match status" value="1"/>
</dbReference>
<proteinExistence type="predicted"/>
<evidence type="ECO:0000259" key="3">
    <source>
        <dbReference type="Pfam" id="PF14392"/>
    </source>
</evidence>
<dbReference type="PANTHER" id="PTHR31286">
    <property type="entry name" value="GLYCINE-RICH CELL WALL STRUCTURAL PROTEIN 1.8-LIKE"/>
    <property type="match status" value="1"/>
</dbReference>
<dbReference type="Pfam" id="PF14111">
    <property type="entry name" value="DUF4283"/>
    <property type="match status" value="1"/>
</dbReference>
<reference evidence="4" key="1">
    <citation type="submission" date="2023-07" db="EMBL/GenBank/DDBJ databases">
        <title>A chromosome-level genome assembly of Lolium multiflorum.</title>
        <authorList>
            <person name="Chen Y."/>
            <person name="Copetti D."/>
            <person name="Kolliker R."/>
            <person name="Studer B."/>
        </authorList>
    </citation>
    <scope>NUCLEOTIDE SEQUENCE</scope>
    <source>
        <strain evidence="4">02402/16</strain>
        <tissue evidence="4">Leaf</tissue>
    </source>
</reference>
<feature type="domain" description="DUF4283" evidence="2">
    <location>
        <begin position="51"/>
        <end position="125"/>
    </location>
</feature>
<name>A0AAD8S793_LOLMU</name>
<dbReference type="InterPro" id="IPR040256">
    <property type="entry name" value="At4g02000-like"/>
</dbReference>
<accession>A0AAD8S793</accession>
<evidence type="ECO:0000256" key="1">
    <source>
        <dbReference type="SAM" id="MobiDB-lite"/>
    </source>
</evidence>
<dbReference type="Pfam" id="PF14392">
    <property type="entry name" value="zf-CCHC_4"/>
    <property type="match status" value="1"/>
</dbReference>
<sequence>MARFERGSGSRKEEGDEALARALQNLELREGELDDVFIGKDDLIGMKKKARWLAVARVNTNKPFSSEALFQTLKHVWGLANDPELREVDDNLFTFKFFCLGDWNKVMNQGPWLFRKLVVVISEYDGLVAPAEVTLDHAAVWAQIHSIPELYRVPEVVDQLARRIGKVKSVEMNPQRWFEGDYVRVRASIDVSKPLIRFVPLNVDGAGRKMLLVKYEKIGYFCDVCGVMGHDMEECGDGIHTPEEVQYGKWMIAKRRVQVGQFTYRAPMSGRSGGRGRGGRGEFGAPRKRTSDEAFSGDDISDTASSPLKNPATIEMEEEAREDAVATGQAARQLDFGGEDAGNIIVGNGSATINTEEVNSVGGLGVGVPPPPPAYMAPRDKKRPKKVSENDRTGVEGTIVVATEAASEEDRQAQ</sequence>
<dbReference type="AlphaFoldDB" id="A0AAD8S793"/>
<evidence type="ECO:0000313" key="5">
    <source>
        <dbReference type="Proteomes" id="UP001231189"/>
    </source>
</evidence>
<protein>
    <recommendedName>
        <fullName evidence="6">DUF4283 domain-containing protein</fullName>
    </recommendedName>
</protein>
<feature type="domain" description="Zinc knuckle CX2CX4HX4C" evidence="3">
    <location>
        <begin position="189"/>
        <end position="235"/>
    </location>
</feature>
<gene>
    <name evidence="4" type="ORF">QYE76_063941</name>
</gene>
<organism evidence="4 5">
    <name type="scientific">Lolium multiflorum</name>
    <name type="common">Italian ryegrass</name>
    <name type="synonym">Lolium perenne subsp. multiflorum</name>
    <dbReference type="NCBI Taxonomy" id="4521"/>
    <lineage>
        <taxon>Eukaryota</taxon>
        <taxon>Viridiplantae</taxon>
        <taxon>Streptophyta</taxon>
        <taxon>Embryophyta</taxon>
        <taxon>Tracheophyta</taxon>
        <taxon>Spermatophyta</taxon>
        <taxon>Magnoliopsida</taxon>
        <taxon>Liliopsida</taxon>
        <taxon>Poales</taxon>
        <taxon>Poaceae</taxon>
        <taxon>BOP clade</taxon>
        <taxon>Pooideae</taxon>
        <taxon>Poodae</taxon>
        <taxon>Poeae</taxon>
        <taxon>Poeae Chloroplast Group 2 (Poeae type)</taxon>
        <taxon>Loliodinae</taxon>
        <taxon>Loliinae</taxon>
        <taxon>Lolium</taxon>
    </lineage>
</organism>
<evidence type="ECO:0000313" key="4">
    <source>
        <dbReference type="EMBL" id="KAK1646136.1"/>
    </source>
</evidence>
<feature type="region of interest" description="Disordered" evidence="1">
    <location>
        <begin position="266"/>
        <end position="308"/>
    </location>
</feature>
<dbReference type="Proteomes" id="UP001231189">
    <property type="component" value="Unassembled WGS sequence"/>
</dbReference>
<evidence type="ECO:0000259" key="2">
    <source>
        <dbReference type="Pfam" id="PF14111"/>
    </source>
</evidence>
<evidence type="ECO:0008006" key="6">
    <source>
        <dbReference type="Google" id="ProtNLM"/>
    </source>
</evidence>
<dbReference type="EMBL" id="JAUUTY010000004">
    <property type="protein sequence ID" value="KAK1646136.1"/>
    <property type="molecule type" value="Genomic_DNA"/>
</dbReference>
<comment type="caution">
    <text evidence="4">The sequence shown here is derived from an EMBL/GenBank/DDBJ whole genome shotgun (WGS) entry which is preliminary data.</text>
</comment>
<dbReference type="InterPro" id="IPR025836">
    <property type="entry name" value="Zn_knuckle_CX2CX4HX4C"/>
</dbReference>
<feature type="region of interest" description="Disordered" evidence="1">
    <location>
        <begin position="362"/>
        <end position="398"/>
    </location>
</feature>